<dbReference type="Gene3D" id="3.40.50.720">
    <property type="entry name" value="NAD(P)-binding Rossmann-like Domain"/>
    <property type="match status" value="1"/>
</dbReference>
<dbReference type="InterPro" id="IPR020843">
    <property type="entry name" value="ER"/>
</dbReference>
<reference evidence="3" key="1">
    <citation type="journal article" date="2016" name="Gigascience">
        <title>De novo construction of an expanded transcriptome assembly for the western tarnished plant bug, Lygus hesperus.</title>
        <authorList>
            <person name="Tassone E.E."/>
            <person name="Geib S.M."/>
            <person name="Hall B."/>
            <person name="Fabrick J.A."/>
            <person name="Brent C.S."/>
            <person name="Hull J.J."/>
        </authorList>
    </citation>
    <scope>NUCLEOTIDE SEQUENCE</scope>
</reference>
<organism evidence="3">
    <name type="scientific">Lygus hesperus</name>
    <name type="common">Western plant bug</name>
    <dbReference type="NCBI Taxonomy" id="30085"/>
    <lineage>
        <taxon>Eukaryota</taxon>
        <taxon>Metazoa</taxon>
        <taxon>Ecdysozoa</taxon>
        <taxon>Arthropoda</taxon>
        <taxon>Hexapoda</taxon>
        <taxon>Insecta</taxon>
        <taxon>Pterygota</taxon>
        <taxon>Neoptera</taxon>
        <taxon>Paraneoptera</taxon>
        <taxon>Hemiptera</taxon>
        <taxon>Heteroptera</taxon>
        <taxon>Panheteroptera</taxon>
        <taxon>Cimicomorpha</taxon>
        <taxon>Miridae</taxon>
        <taxon>Mirini</taxon>
        <taxon>Lygus</taxon>
    </lineage>
</organism>
<dbReference type="AlphaFoldDB" id="A0A146LS79"/>
<feature type="domain" description="Enoyl reductase (ER)" evidence="1">
    <location>
        <begin position="137"/>
        <end position="466"/>
    </location>
</feature>
<dbReference type="InterPro" id="IPR050700">
    <property type="entry name" value="YIM1/Zinc_Alcohol_DH_Fams"/>
</dbReference>
<dbReference type="SUPFAM" id="SSF50129">
    <property type="entry name" value="GroES-like"/>
    <property type="match status" value="1"/>
</dbReference>
<protein>
    <submittedName>
        <fullName evidence="3">Reticulon-4-interacting protein 1, mitochondrial</fullName>
    </submittedName>
</protein>
<sequence length="479" mass="52655">MDEILFHLNHRIEILQLWMYELSQFSTQVAGEAEERLLQLLAAQRLTAVRQTFSEISSAIKAIGSEIALRVSLMSDPEYVFGAVSNAIGLDFNRATLYAIGFGFTIGSSLGLVIGICLQTPKQPSVLMRAIAATSYSGFDSITLLEDALVPKLFRPDQVLVEVKFASIDLLDLKISQGYGHRLRSIINKYNWNCPNELPVILGRDGSGIVVEIGSNVTNLEIGTPVYFCTDPFSPGTLGEFALLDSRDVVPMPSSLGFEAAATLPQSATMAWDAVVNKARLSNRNAHAKRVFVHCASTGCGWMVVQLCTAFGCEVLTATAASRFKAATKTLGASTVLSLETGELEKEFGHRHQYDVVFNTVGSIAGHFCSEMASADGIVVDAFYPTLTSDSFGAFLNGLYSIWIRLCHGVLRKDCWRQKYNGPMLQEVSRLVDRKLVQPFVERSYLPEEIETAVTSAEMTMGRILIKLGPRRKNGYYSR</sequence>
<evidence type="ECO:0000313" key="3">
    <source>
        <dbReference type="EMBL" id="JAQ09632.1"/>
    </source>
</evidence>
<dbReference type="SMART" id="SM00829">
    <property type="entry name" value="PKS_ER"/>
    <property type="match status" value="1"/>
</dbReference>
<evidence type="ECO:0000259" key="1">
    <source>
        <dbReference type="SMART" id="SM00829"/>
    </source>
</evidence>
<evidence type="ECO:0000313" key="2">
    <source>
        <dbReference type="EMBL" id="JAQ02363.1"/>
    </source>
</evidence>
<dbReference type="GO" id="GO:0005739">
    <property type="term" value="C:mitochondrion"/>
    <property type="evidence" value="ECO:0007669"/>
    <property type="project" value="TreeGrafter"/>
</dbReference>
<dbReference type="PANTHER" id="PTHR11695:SF294">
    <property type="entry name" value="RETICULON-4-INTERACTING PROTEIN 1, MITOCHONDRIAL"/>
    <property type="match status" value="1"/>
</dbReference>
<proteinExistence type="predicted"/>
<dbReference type="GO" id="GO:0016491">
    <property type="term" value="F:oxidoreductase activity"/>
    <property type="evidence" value="ECO:0007669"/>
    <property type="project" value="InterPro"/>
</dbReference>
<name>A0A146LS79_LYGHE</name>
<dbReference type="SUPFAM" id="SSF51735">
    <property type="entry name" value="NAD(P)-binding Rossmann-fold domains"/>
    <property type="match status" value="1"/>
</dbReference>
<dbReference type="Pfam" id="PF08240">
    <property type="entry name" value="ADH_N"/>
    <property type="match status" value="1"/>
</dbReference>
<accession>A0A146LS79</accession>
<dbReference type="InterPro" id="IPR036291">
    <property type="entry name" value="NAD(P)-bd_dom_sf"/>
</dbReference>
<dbReference type="InterPro" id="IPR011032">
    <property type="entry name" value="GroES-like_sf"/>
</dbReference>
<dbReference type="PANTHER" id="PTHR11695">
    <property type="entry name" value="ALCOHOL DEHYDROGENASE RELATED"/>
    <property type="match status" value="1"/>
</dbReference>
<gene>
    <name evidence="3" type="primary">Rtn4ip1_0</name>
    <name evidence="2" type="synonym">Rtn4ip1_1</name>
    <name evidence="3" type="ORF">g.68447</name>
    <name evidence="2" type="ORF">g.68448</name>
</gene>
<dbReference type="EMBL" id="GDHC01008997">
    <property type="protein sequence ID" value="JAQ09632.1"/>
    <property type="molecule type" value="Transcribed_RNA"/>
</dbReference>
<dbReference type="InterPro" id="IPR013154">
    <property type="entry name" value="ADH-like_N"/>
</dbReference>
<dbReference type="EMBL" id="GDHC01016266">
    <property type="protein sequence ID" value="JAQ02363.1"/>
    <property type="molecule type" value="Transcribed_RNA"/>
</dbReference>
<dbReference type="Gene3D" id="3.90.180.10">
    <property type="entry name" value="Medium-chain alcohol dehydrogenases, catalytic domain"/>
    <property type="match status" value="1"/>
</dbReference>